<dbReference type="InterPro" id="IPR001867">
    <property type="entry name" value="OmpR/PhoB-type_DNA-bd"/>
</dbReference>
<accession>A0ABV4KUN9</accession>
<dbReference type="InterPro" id="IPR036388">
    <property type="entry name" value="WH-like_DNA-bd_sf"/>
</dbReference>
<dbReference type="CDD" id="cd00383">
    <property type="entry name" value="trans_reg_C"/>
    <property type="match status" value="1"/>
</dbReference>
<feature type="DNA-binding region" description="OmpR/PhoB-type" evidence="2">
    <location>
        <begin position="1"/>
        <end position="102"/>
    </location>
</feature>
<sequence>MTRKQHSMWIFNPTLRRQLTNQSNGESKKLHSTDCKILELLCQNQGETVLKSTLIDVAWPGRVVSQASLTQSIAHLRIALGDNGRQQNIIKTVPKHGYLLVSNIISLEVPIVLEQNNSSTPSSEIIPDTLQPQDHEKTSLSAHLQYLQRFILLTLSLLFLVSLTWLTRIIYYNSTTDRIQWNQREHLGVTYYFTDTKNGDKRFNDLKGRYSSDLRMLYISENPEQLYVSCVYQPNNLHEHNTMNFSFSRDYSIEQVREEINEQCR</sequence>
<dbReference type="SUPFAM" id="SSF46894">
    <property type="entry name" value="C-terminal effector domain of the bipartite response regulators"/>
    <property type="match status" value="1"/>
</dbReference>
<keyword evidence="3" id="KW-0472">Membrane</keyword>
<organism evidence="5 6">
    <name type="scientific">Vibrio atlanticus</name>
    <dbReference type="NCBI Taxonomy" id="693153"/>
    <lineage>
        <taxon>Bacteria</taxon>
        <taxon>Pseudomonadati</taxon>
        <taxon>Pseudomonadota</taxon>
        <taxon>Gammaproteobacteria</taxon>
        <taxon>Vibrionales</taxon>
        <taxon>Vibrionaceae</taxon>
        <taxon>Vibrio</taxon>
    </lineage>
</organism>
<keyword evidence="1 2" id="KW-0238">DNA-binding</keyword>
<dbReference type="InterPro" id="IPR016032">
    <property type="entry name" value="Sig_transdc_resp-reg_C-effctor"/>
</dbReference>
<comment type="caution">
    <text evidence="5">The sequence shown here is derived from an EMBL/GenBank/DDBJ whole genome shotgun (WGS) entry which is preliminary data.</text>
</comment>
<keyword evidence="3" id="KW-1133">Transmembrane helix</keyword>
<evidence type="ECO:0000259" key="4">
    <source>
        <dbReference type="PROSITE" id="PS51755"/>
    </source>
</evidence>
<dbReference type="SMART" id="SM00862">
    <property type="entry name" value="Trans_reg_C"/>
    <property type="match status" value="1"/>
</dbReference>
<name>A0ABV4KUN9_9VIBR</name>
<gene>
    <name evidence="5" type="ORF">ACED57_23365</name>
</gene>
<dbReference type="RefSeq" id="WP_017098657.1">
    <property type="nucleotide sequence ID" value="NZ_JBFRLE010000195.1"/>
</dbReference>
<reference evidence="5 6" key="1">
    <citation type="submission" date="2024-06" db="EMBL/GenBank/DDBJ databases">
        <authorList>
            <person name="Steensen K."/>
            <person name="Seneca J."/>
            <person name="Bartlau N."/>
            <person name="Yu A.X."/>
            <person name="Polz M.F."/>
        </authorList>
    </citation>
    <scope>NUCLEOTIDE SEQUENCE [LARGE SCALE GENOMIC DNA]</scope>
    <source>
        <strain evidence="5 6">1F9</strain>
    </source>
</reference>
<feature type="domain" description="OmpR/PhoB-type" evidence="4">
    <location>
        <begin position="1"/>
        <end position="102"/>
    </location>
</feature>
<keyword evidence="3" id="KW-0812">Transmembrane</keyword>
<evidence type="ECO:0000313" key="6">
    <source>
        <dbReference type="Proteomes" id="UP001569175"/>
    </source>
</evidence>
<protein>
    <submittedName>
        <fullName evidence="5">Transcriptional regulator</fullName>
    </submittedName>
</protein>
<dbReference type="Proteomes" id="UP001569175">
    <property type="component" value="Unassembled WGS sequence"/>
</dbReference>
<evidence type="ECO:0000313" key="5">
    <source>
        <dbReference type="EMBL" id="MEZ8056037.1"/>
    </source>
</evidence>
<evidence type="ECO:0000256" key="2">
    <source>
        <dbReference type="PROSITE-ProRule" id="PRU01091"/>
    </source>
</evidence>
<keyword evidence="6" id="KW-1185">Reference proteome</keyword>
<evidence type="ECO:0000256" key="1">
    <source>
        <dbReference type="ARBA" id="ARBA00023125"/>
    </source>
</evidence>
<proteinExistence type="predicted"/>
<feature type="transmembrane region" description="Helical" evidence="3">
    <location>
        <begin position="150"/>
        <end position="171"/>
    </location>
</feature>
<dbReference type="Pfam" id="PF00486">
    <property type="entry name" value="Trans_reg_C"/>
    <property type="match status" value="1"/>
</dbReference>
<dbReference type="Gene3D" id="1.10.10.10">
    <property type="entry name" value="Winged helix-like DNA-binding domain superfamily/Winged helix DNA-binding domain"/>
    <property type="match status" value="1"/>
</dbReference>
<evidence type="ECO:0000256" key="3">
    <source>
        <dbReference type="SAM" id="Phobius"/>
    </source>
</evidence>
<dbReference type="EMBL" id="JBGOOL010000125">
    <property type="protein sequence ID" value="MEZ8056037.1"/>
    <property type="molecule type" value="Genomic_DNA"/>
</dbReference>
<dbReference type="PROSITE" id="PS51755">
    <property type="entry name" value="OMPR_PHOB"/>
    <property type="match status" value="1"/>
</dbReference>